<accession>A0AAV6W9R2</accession>
<dbReference type="Proteomes" id="UP000826271">
    <property type="component" value="Unassembled WGS sequence"/>
</dbReference>
<protein>
    <submittedName>
        <fullName evidence="1">Uncharacterized protein</fullName>
    </submittedName>
</protein>
<gene>
    <name evidence="1" type="ORF">BUALT_Bualt19G0051200</name>
</gene>
<sequence length="136" mass="15173">MEDDLGSRPRVTYFLYFRIKVTYTVGRDPLYVKTIVPETSPLLSSACGEPVQADGTSLIQVSVNHIVMCHYCSLRFKALVHAVPSIASIGDLFFGHFQNLDFLLCVTLLGDFDFCVHIRNSMHGTSFILGRLTLAN</sequence>
<dbReference type="AlphaFoldDB" id="A0AAV6W9R2"/>
<evidence type="ECO:0000313" key="1">
    <source>
        <dbReference type="EMBL" id="KAG8363715.1"/>
    </source>
</evidence>
<name>A0AAV6W9R2_9LAMI</name>
<reference evidence="1" key="1">
    <citation type="submission" date="2019-10" db="EMBL/GenBank/DDBJ databases">
        <authorList>
            <person name="Zhang R."/>
            <person name="Pan Y."/>
            <person name="Wang J."/>
            <person name="Ma R."/>
            <person name="Yu S."/>
        </authorList>
    </citation>
    <scope>NUCLEOTIDE SEQUENCE</scope>
    <source>
        <strain evidence="1">LA-IB0</strain>
        <tissue evidence="1">Leaf</tissue>
    </source>
</reference>
<keyword evidence="2" id="KW-1185">Reference proteome</keyword>
<dbReference type="EMBL" id="WHWC01000019">
    <property type="protein sequence ID" value="KAG8363715.1"/>
    <property type="molecule type" value="Genomic_DNA"/>
</dbReference>
<comment type="caution">
    <text evidence="1">The sequence shown here is derived from an EMBL/GenBank/DDBJ whole genome shotgun (WGS) entry which is preliminary data.</text>
</comment>
<organism evidence="1 2">
    <name type="scientific">Buddleja alternifolia</name>
    <dbReference type="NCBI Taxonomy" id="168488"/>
    <lineage>
        <taxon>Eukaryota</taxon>
        <taxon>Viridiplantae</taxon>
        <taxon>Streptophyta</taxon>
        <taxon>Embryophyta</taxon>
        <taxon>Tracheophyta</taxon>
        <taxon>Spermatophyta</taxon>
        <taxon>Magnoliopsida</taxon>
        <taxon>eudicotyledons</taxon>
        <taxon>Gunneridae</taxon>
        <taxon>Pentapetalae</taxon>
        <taxon>asterids</taxon>
        <taxon>lamiids</taxon>
        <taxon>Lamiales</taxon>
        <taxon>Scrophulariaceae</taxon>
        <taxon>Buddlejeae</taxon>
        <taxon>Buddleja</taxon>
    </lineage>
</organism>
<proteinExistence type="predicted"/>
<evidence type="ECO:0000313" key="2">
    <source>
        <dbReference type="Proteomes" id="UP000826271"/>
    </source>
</evidence>